<dbReference type="GO" id="GO:0000976">
    <property type="term" value="F:transcription cis-regulatory region binding"/>
    <property type="evidence" value="ECO:0007669"/>
    <property type="project" value="TreeGrafter"/>
</dbReference>
<evidence type="ECO:0000259" key="5">
    <source>
        <dbReference type="PROSITE" id="PS50977"/>
    </source>
</evidence>
<evidence type="ECO:0000313" key="7">
    <source>
        <dbReference type="Proteomes" id="UP000324595"/>
    </source>
</evidence>
<dbReference type="AlphaFoldDB" id="A0A5D3YJR9"/>
<dbReference type="Pfam" id="PF00440">
    <property type="entry name" value="TetR_N"/>
    <property type="match status" value="1"/>
</dbReference>
<dbReference type="EMBL" id="VNHY01000003">
    <property type="protein sequence ID" value="TYP92750.1"/>
    <property type="molecule type" value="Genomic_DNA"/>
</dbReference>
<name>A0A5D3YJR9_9BACT</name>
<dbReference type="GO" id="GO:0003700">
    <property type="term" value="F:DNA-binding transcription factor activity"/>
    <property type="evidence" value="ECO:0007669"/>
    <property type="project" value="TreeGrafter"/>
</dbReference>
<protein>
    <submittedName>
        <fullName evidence="6">Transcriptional regulator, TetR family</fullName>
    </submittedName>
</protein>
<proteinExistence type="predicted"/>
<dbReference type="SUPFAM" id="SSF46689">
    <property type="entry name" value="Homeodomain-like"/>
    <property type="match status" value="1"/>
</dbReference>
<dbReference type="OrthoDB" id="594604at2"/>
<evidence type="ECO:0000256" key="2">
    <source>
        <dbReference type="ARBA" id="ARBA00023125"/>
    </source>
</evidence>
<organism evidence="6 7">
    <name type="scientific">Fodinibius salinus</name>
    <dbReference type="NCBI Taxonomy" id="860790"/>
    <lineage>
        <taxon>Bacteria</taxon>
        <taxon>Pseudomonadati</taxon>
        <taxon>Balneolota</taxon>
        <taxon>Balneolia</taxon>
        <taxon>Balneolales</taxon>
        <taxon>Balneolaceae</taxon>
        <taxon>Fodinibius</taxon>
    </lineage>
</organism>
<evidence type="ECO:0000313" key="6">
    <source>
        <dbReference type="EMBL" id="TYP92750.1"/>
    </source>
</evidence>
<dbReference type="PROSITE" id="PS50977">
    <property type="entry name" value="HTH_TETR_2"/>
    <property type="match status" value="1"/>
</dbReference>
<reference evidence="6 7" key="1">
    <citation type="submission" date="2019-07" db="EMBL/GenBank/DDBJ databases">
        <title>Genomic Encyclopedia of Archaeal and Bacterial Type Strains, Phase II (KMG-II): from individual species to whole genera.</title>
        <authorList>
            <person name="Goeker M."/>
        </authorList>
    </citation>
    <scope>NUCLEOTIDE SEQUENCE [LARGE SCALE GENOMIC DNA]</scope>
    <source>
        <strain evidence="6 7">DSM 21935</strain>
    </source>
</reference>
<keyword evidence="7" id="KW-1185">Reference proteome</keyword>
<dbReference type="PRINTS" id="PR00455">
    <property type="entry name" value="HTHTETR"/>
</dbReference>
<dbReference type="InterPro" id="IPR023772">
    <property type="entry name" value="DNA-bd_HTH_TetR-type_CS"/>
</dbReference>
<dbReference type="InterPro" id="IPR036271">
    <property type="entry name" value="Tet_transcr_reg_TetR-rel_C_sf"/>
</dbReference>
<dbReference type="RefSeq" id="WP_148899437.1">
    <property type="nucleotide sequence ID" value="NZ_VNHY01000003.1"/>
</dbReference>
<evidence type="ECO:0000256" key="3">
    <source>
        <dbReference type="ARBA" id="ARBA00023163"/>
    </source>
</evidence>
<dbReference type="InterPro" id="IPR050109">
    <property type="entry name" value="HTH-type_TetR-like_transc_reg"/>
</dbReference>
<evidence type="ECO:0000256" key="4">
    <source>
        <dbReference type="PROSITE-ProRule" id="PRU00335"/>
    </source>
</evidence>
<gene>
    <name evidence="6" type="ORF">LX73_2115</name>
</gene>
<accession>A0A5D3YJR9</accession>
<dbReference type="InterPro" id="IPR009057">
    <property type="entry name" value="Homeodomain-like_sf"/>
</dbReference>
<dbReference type="PANTHER" id="PTHR30055">
    <property type="entry name" value="HTH-TYPE TRANSCRIPTIONAL REGULATOR RUTR"/>
    <property type="match status" value="1"/>
</dbReference>
<dbReference type="InterPro" id="IPR001647">
    <property type="entry name" value="HTH_TetR"/>
</dbReference>
<keyword evidence="1" id="KW-0805">Transcription regulation</keyword>
<dbReference type="Proteomes" id="UP000324595">
    <property type="component" value="Unassembled WGS sequence"/>
</dbReference>
<evidence type="ECO:0000256" key="1">
    <source>
        <dbReference type="ARBA" id="ARBA00023015"/>
    </source>
</evidence>
<dbReference type="InterPro" id="IPR025996">
    <property type="entry name" value="MT1864/Rv1816-like_C"/>
</dbReference>
<keyword evidence="3" id="KW-0804">Transcription</keyword>
<dbReference type="SUPFAM" id="SSF48498">
    <property type="entry name" value="Tetracyclin repressor-like, C-terminal domain"/>
    <property type="match status" value="1"/>
</dbReference>
<dbReference type="PROSITE" id="PS01081">
    <property type="entry name" value="HTH_TETR_1"/>
    <property type="match status" value="1"/>
</dbReference>
<feature type="DNA-binding region" description="H-T-H motif" evidence="4">
    <location>
        <begin position="30"/>
        <end position="49"/>
    </location>
</feature>
<comment type="caution">
    <text evidence="6">The sequence shown here is derived from an EMBL/GenBank/DDBJ whole genome shotgun (WGS) entry which is preliminary data.</text>
</comment>
<dbReference type="PANTHER" id="PTHR30055:SF212">
    <property type="entry name" value="TETR-FAMILY FAMILY TRANSCRIPTIONAL REGULATOR"/>
    <property type="match status" value="1"/>
</dbReference>
<sequence length="203" mass="23653">MAQATEKKLKKRITEAARQVLLAEGYRNFSLRKIAREIGVSATSIYLHFENKDDLVHTLMERAISRLNDQLENEISKYEDPISKLEALAHEYVSYALNHPREYQVIYLISSDEMTRYPKDKFRKARRGYEIVTEVLEEGVKSGLISESQPRMAAYTFWAQLHGVMSVVLSQRLDKRIEQEEFIQEAIEHIIKGYQVRTALKES</sequence>
<dbReference type="Gene3D" id="1.10.357.10">
    <property type="entry name" value="Tetracycline Repressor, domain 2"/>
    <property type="match status" value="1"/>
</dbReference>
<keyword evidence="2 4" id="KW-0238">DNA-binding</keyword>
<feature type="domain" description="HTH tetR-type" evidence="5">
    <location>
        <begin position="7"/>
        <end position="67"/>
    </location>
</feature>
<dbReference type="Pfam" id="PF13305">
    <property type="entry name" value="TetR_C_33"/>
    <property type="match status" value="1"/>
</dbReference>